<accession>A0AAD7AFV9</accession>
<evidence type="ECO:0000256" key="5">
    <source>
        <dbReference type="SAM" id="MobiDB-lite"/>
    </source>
</evidence>
<evidence type="ECO:0000256" key="1">
    <source>
        <dbReference type="ARBA" id="ARBA00022741"/>
    </source>
</evidence>
<proteinExistence type="predicted"/>
<dbReference type="CDD" id="cd17917">
    <property type="entry name" value="DEXHc_RHA-like"/>
    <property type="match status" value="1"/>
</dbReference>
<dbReference type="GO" id="GO:0003723">
    <property type="term" value="F:RNA binding"/>
    <property type="evidence" value="ECO:0007669"/>
    <property type="project" value="TreeGrafter"/>
</dbReference>
<dbReference type="PANTHER" id="PTHR18934:SF203">
    <property type="entry name" value="ATP-DEPENDENT RNA HELICASE A"/>
    <property type="match status" value="1"/>
</dbReference>
<dbReference type="GO" id="GO:0005524">
    <property type="term" value="F:ATP binding"/>
    <property type="evidence" value="ECO:0007669"/>
    <property type="project" value="UniProtKB-KW"/>
</dbReference>
<dbReference type="GO" id="GO:0004386">
    <property type="term" value="F:helicase activity"/>
    <property type="evidence" value="ECO:0007669"/>
    <property type="project" value="UniProtKB-KW"/>
</dbReference>
<dbReference type="InterPro" id="IPR027417">
    <property type="entry name" value="P-loop_NTPase"/>
</dbReference>
<evidence type="ECO:0000256" key="4">
    <source>
        <dbReference type="ARBA" id="ARBA00022840"/>
    </source>
</evidence>
<dbReference type="CDD" id="cd18791">
    <property type="entry name" value="SF2_C_RHA"/>
    <property type="match status" value="1"/>
</dbReference>
<dbReference type="InterPro" id="IPR001650">
    <property type="entry name" value="Helicase_C-like"/>
</dbReference>
<dbReference type="SUPFAM" id="SSF52540">
    <property type="entry name" value="P-loop containing nucleoside triphosphate hydrolases"/>
    <property type="match status" value="1"/>
</dbReference>
<keyword evidence="1" id="KW-0547">Nucleotide-binding</keyword>
<dbReference type="Pfam" id="PF00271">
    <property type="entry name" value="Helicase_C"/>
    <property type="match status" value="1"/>
</dbReference>
<dbReference type="Gene3D" id="1.20.120.1080">
    <property type="match status" value="1"/>
</dbReference>
<gene>
    <name evidence="8" type="ORF">DFH08DRAFT_1076357</name>
</gene>
<feature type="compositionally biased region" description="Basic residues" evidence="5">
    <location>
        <begin position="77"/>
        <end position="93"/>
    </location>
</feature>
<feature type="compositionally biased region" description="Polar residues" evidence="5">
    <location>
        <begin position="47"/>
        <end position="64"/>
    </location>
</feature>
<name>A0AAD7AFV9_9AGAR</name>
<feature type="region of interest" description="Disordered" evidence="5">
    <location>
        <begin position="1193"/>
        <end position="1213"/>
    </location>
</feature>
<evidence type="ECO:0000313" key="8">
    <source>
        <dbReference type="EMBL" id="KAJ7357370.1"/>
    </source>
</evidence>
<evidence type="ECO:0000259" key="6">
    <source>
        <dbReference type="PROSITE" id="PS51192"/>
    </source>
</evidence>
<feature type="region of interest" description="Disordered" evidence="5">
    <location>
        <begin position="16"/>
        <end position="104"/>
    </location>
</feature>
<feature type="domain" description="Helicase ATP-binding" evidence="6">
    <location>
        <begin position="422"/>
        <end position="603"/>
    </location>
</feature>
<keyword evidence="3" id="KW-0347">Helicase</keyword>
<dbReference type="SMART" id="SM00847">
    <property type="entry name" value="HA2"/>
    <property type="match status" value="1"/>
</dbReference>
<dbReference type="InterPro" id="IPR007502">
    <property type="entry name" value="Helicase-assoc_dom"/>
</dbReference>
<dbReference type="SMART" id="SM00490">
    <property type="entry name" value="HELICc"/>
    <property type="match status" value="1"/>
</dbReference>
<dbReference type="PROSITE" id="PS51192">
    <property type="entry name" value="HELICASE_ATP_BIND_1"/>
    <property type="match status" value="1"/>
</dbReference>
<dbReference type="PANTHER" id="PTHR18934">
    <property type="entry name" value="ATP-DEPENDENT RNA HELICASE"/>
    <property type="match status" value="1"/>
</dbReference>
<organism evidence="8 9">
    <name type="scientific">Mycena albidolilacea</name>
    <dbReference type="NCBI Taxonomy" id="1033008"/>
    <lineage>
        <taxon>Eukaryota</taxon>
        <taxon>Fungi</taxon>
        <taxon>Dikarya</taxon>
        <taxon>Basidiomycota</taxon>
        <taxon>Agaricomycotina</taxon>
        <taxon>Agaricomycetes</taxon>
        <taxon>Agaricomycetidae</taxon>
        <taxon>Agaricales</taxon>
        <taxon>Marasmiineae</taxon>
        <taxon>Mycenaceae</taxon>
        <taxon>Mycena</taxon>
    </lineage>
</organism>
<dbReference type="Gene3D" id="3.40.50.300">
    <property type="entry name" value="P-loop containing nucleotide triphosphate hydrolases"/>
    <property type="match status" value="2"/>
</dbReference>
<feature type="compositionally biased region" description="Low complexity" evidence="5">
    <location>
        <begin position="29"/>
        <end position="40"/>
    </location>
</feature>
<dbReference type="Pfam" id="PF21010">
    <property type="entry name" value="HA2_C"/>
    <property type="match status" value="1"/>
</dbReference>
<keyword evidence="2 8" id="KW-0378">Hydrolase</keyword>
<evidence type="ECO:0000313" key="9">
    <source>
        <dbReference type="Proteomes" id="UP001218218"/>
    </source>
</evidence>
<keyword evidence="9" id="KW-1185">Reference proteome</keyword>
<sequence>MSLLVRHRRRLFMQLEKQKRTASSAVKRSLAQSTSAQSSSKIPRFSETPSVSFSKPFSLPQNPSFDLPAFQMPSSSRSHRVPSRPARPSRAKRPTQPVHPGPLHDQQHILQEHSNPATPLLAKHSDNPKSSVNNLAAQILGGVPQYNSVQGTLDGRQIWRTTVTLETTPPVTGVGDNAEKTRSIHLAALSAAHQLNRLGILDNPPKAKSSTQSTNSITLSDKSTATYEQARSFMDYYCRRFGFGKPEISFVEGRSGWEALMDVGGRRIGLGKAKSKKNAQNTCYLDVTAYLESCDPELWQAYLEASKSGTVLGMAPKIFFEMSDQLDDEIRDLCVDVKNSQLYRRRPAVAGDVPPASAATDGPPANAPTGPRANRVANPLMLADKSARLLEQRKAYLVDPNLEKMRATRMALPVYTRAEDVLSQVRDNDVTICMAATGSGKTTQIPQLILDSYIEAGEGAKCNIVCTQPRRLAALSVADRVAKERGETLGKSVGYQVRFEAKLPEEHGAITFCTTGVFLKRLQSSLSGDTRHGDRSLDDVTHVVVDEVHERDVDTDLLLVVLKQLMDDRKKRNLPLKIVLMSATIDPTLFQHYFPDDRGQPAKVVEIPGRSFPVTKHFMDDFLPHIINGPASWIMREPNVAKYVERETSTVFSNQEEDLELPAALVAATIAHVLQLTDSGHVLVFLPGWDDIISVQKMLMGPKGPLGINFGNTAEYSLHLLHSTIPLAEQQVIFEPPKQGIRRIILSTNIAETSVTIPDVVYVVDTAKIKEQRYDPQRHMSSLVSAWVGSSNLNQRAGRAGRHRSGEYYGLLGKAHAAALHPYQTVEMKRVDLSNVVMHVKALNFPGMSVEDVLAACIEPPLRERVTAAMKDLQMVGALDAKNDLTSLGRVLLQIPVEVQLGRLVLYGCFFRCLDQALTLAAILSNRDAFMSPMHLKVEAARAKLSWTNQHFRSDALAQLAAFNAWWQLQSRGEYITANRFCSDNFLSKPTLLMVQKIKGHLLQALFRAGVIDVSAGGRAAGPPTGPRSISVPPALNVNGDSQPLLAALIAIASQPKFAIRNGERSFRTSQDKLTFIHPSSVNNRKHTMSEHQDEKQLYAFMEKRQNATVSSSPQTNLVTTTRLDPLTYMLFGAYKLQVTERGLDCDGWLPIVGNLDALDDIQRLKTLMESSMLRVFEGIIFSRRQSRAANLPILPREEEPEDEADDEDVKDLSLSREEVKELDFLTRDIVRILNRYSDERMASQSRHSSRPATPYGRSGFSTPGNLSRPHTPSRSSRLPF</sequence>
<feature type="compositionally biased region" description="Acidic residues" evidence="5">
    <location>
        <begin position="1199"/>
        <end position="1210"/>
    </location>
</feature>
<dbReference type="PROSITE" id="PS51194">
    <property type="entry name" value="HELICASE_CTER"/>
    <property type="match status" value="1"/>
</dbReference>
<protein>
    <submittedName>
        <fullName evidence="8">P-loop containing nucleoside triphosphate hydrolase protein</fullName>
    </submittedName>
</protein>
<dbReference type="SMART" id="SM00487">
    <property type="entry name" value="DEXDc"/>
    <property type="match status" value="1"/>
</dbReference>
<evidence type="ECO:0000256" key="3">
    <source>
        <dbReference type="ARBA" id="ARBA00022806"/>
    </source>
</evidence>
<dbReference type="InterPro" id="IPR014001">
    <property type="entry name" value="Helicase_ATP-bd"/>
</dbReference>
<dbReference type="FunFam" id="3.40.50.300:FF:001627">
    <property type="entry name" value="Nuclear DNA helicase II"/>
    <property type="match status" value="1"/>
</dbReference>
<feature type="compositionally biased region" description="Polar residues" evidence="5">
    <location>
        <begin position="1260"/>
        <end position="1281"/>
    </location>
</feature>
<dbReference type="GO" id="GO:0016787">
    <property type="term" value="F:hydrolase activity"/>
    <property type="evidence" value="ECO:0007669"/>
    <property type="project" value="UniProtKB-KW"/>
</dbReference>
<dbReference type="InterPro" id="IPR011545">
    <property type="entry name" value="DEAD/DEAH_box_helicase_dom"/>
</dbReference>
<reference evidence="8" key="1">
    <citation type="submission" date="2023-03" db="EMBL/GenBank/DDBJ databases">
        <title>Massive genome expansion in bonnet fungi (Mycena s.s.) driven by repeated elements and novel gene families across ecological guilds.</title>
        <authorList>
            <consortium name="Lawrence Berkeley National Laboratory"/>
            <person name="Harder C.B."/>
            <person name="Miyauchi S."/>
            <person name="Viragh M."/>
            <person name="Kuo A."/>
            <person name="Thoen E."/>
            <person name="Andreopoulos B."/>
            <person name="Lu D."/>
            <person name="Skrede I."/>
            <person name="Drula E."/>
            <person name="Henrissat B."/>
            <person name="Morin E."/>
            <person name="Kohler A."/>
            <person name="Barry K."/>
            <person name="LaButti K."/>
            <person name="Morin E."/>
            <person name="Salamov A."/>
            <person name="Lipzen A."/>
            <person name="Mereny Z."/>
            <person name="Hegedus B."/>
            <person name="Baldrian P."/>
            <person name="Stursova M."/>
            <person name="Weitz H."/>
            <person name="Taylor A."/>
            <person name="Grigoriev I.V."/>
            <person name="Nagy L.G."/>
            <person name="Martin F."/>
            <person name="Kauserud H."/>
        </authorList>
    </citation>
    <scope>NUCLEOTIDE SEQUENCE</scope>
    <source>
        <strain evidence="8">CBHHK002</strain>
    </source>
</reference>
<dbReference type="Pfam" id="PF00270">
    <property type="entry name" value="DEAD"/>
    <property type="match status" value="1"/>
</dbReference>
<evidence type="ECO:0000259" key="7">
    <source>
        <dbReference type="PROSITE" id="PS51194"/>
    </source>
</evidence>
<dbReference type="FunFam" id="1.20.120.1080:FF:000002">
    <property type="entry name" value="Putative ATP-dependent RNA helicase DHX36"/>
    <property type="match status" value="1"/>
</dbReference>
<feature type="region of interest" description="Disordered" evidence="5">
    <location>
        <begin position="1240"/>
        <end position="1281"/>
    </location>
</feature>
<keyword evidence="4" id="KW-0067">ATP-binding</keyword>
<comment type="caution">
    <text evidence="8">The sequence shown here is derived from an EMBL/GenBank/DDBJ whole genome shotgun (WGS) entry which is preliminary data.</text>
</comment>
<evidence type="ECO:0000256" key="2">
    <source>
        <dbReference type="ARBA" id="ARBA00022801"/>
    </source>
</evidence>
<dbReference type="Proteomes" id="UP001218218">
    <property type="component" value="Unassembled WGS sequence"/>
</dbReference>
<feature type="domain" description="Helicase C-terminal" evidence="7">
    <location>
        <begin position="669"/>
        <end position="844"/>
    </location>
</feature>
<feature type="region of interest" description="Disordered" evidence="5">
    <location>
        <begin position="348"/>
        <end position="374"/>
    </location>
</feature>
<dbReference type="EMBL" id="JARIHO010000008">
    <property type="protein sequence ID" value="KAJ7357370.1"/>
    <property type="molecule type" value="Genomic_DNA"/>
</dbReference>